<protein>
    <submittedName>
        <fullName evidence="4">Peptidase M16 inactive domain protein</fullName>
    </submittedName>
</protein>
<dbReference type="AlphaFoldDB" id="A0A133Y057"/>
<dbReference type="SUPFAM" id="SSF63411">
    <property type="entry name" value="LuxS/MPP-like metallohydrolase"/>
    <property type="match status" value="4"/>
</dbReference>
<accession>A0A133Y057</accession>
<name>A0A133Y057_9LACT</name>
<dbReference type="Proteomes" id="UP000070422">
    <property type="component" value="Unassembled WGS sequence"/>
</dbReference>
<dbReference type="PANTHER" id="PTHR43016">
    <property type="entry name" value="PRESEQUENCE PROTEASE"/>
    <property type="match status" value="1"/>
</dbReference>
<dbReference type="Pfam" id="PF00675">
    <property type="entry name" value="Peptidase_M16"/>
    <property type="match status" value="1"/>
</dbReference>
<dbReference type="PATRIC" id="fig|87541.4.peg.756"/>
<dbReference type="SMART" id="SM01264">
    <property type="entry name" value="M16C_associated"/>
    <property type="match status" value="1"/>
</dbReference>
<proteinExistence type="inferred from homology"/>
<dbReference type="GO" id="GO:0004222">
    <property type="term" value="F:metalloendopeptidase activity"/>
    <property type="evidence" value="ECO:0007669"/>
    <property type="project" value="InterPro"/>
</dbReference>
<dbReference type="GO" id="GO:0016485">
    <property type="term" value="P:protein processing"/>
    <property type="evidence" value="ECO:0007669"/>
    <property type="project" value="TreeGrafter"/>
</dbReference>
<evidence type="ECO:0000256" key="1">
    <source>
        <dbReference type="ARBA" id="ARBA00007261"/>
    </source>
</evidence>
<dbReference type="InterPro" id="IPR055130">
    <property type="entry name" value="PreP_C"/>
</dbReference>
<dbReference type="EMBL" id="LSCQ01000040">
    <property type="protein sequence ID" value="KXB36584.1"/>
    <property type="molecule type" value="Genomic_DNA"/>
</dbReference>
<feature type="domain" description="Peptidase M16C associated" evidence="3">
    <location>
        <begin position="475"/>
        <end position="726"/>
    </location>
</feature>
<organism evidence="4 5">
    <name type="scientific">Aerococcus christensenii</name>
    <dbReference type="NCBI Taxonomy" id="87541"/>
    <lineage>
        <taxon>Bacteria</taxon>
        <taxon>Bacillati</taxon>
        <taxon>Bacillota</taxon>
        <taxon>Bacilli</taxon>
        <taxon>Lactobacillales</taxon>
        <taxon>Aerococcaceae</taxon>
        <taxon>Aerococcus</taxon>
    </lineage>
</organism>
<evidence type="ECO:0000313" key="5">
    <source>
        <dbReference type="Proteomes" id="UP000070422"/>
    </source>
</evidence>
<sequence length="991" mass="114032">MEVKFVIIIVTSYKGVEGMQQKIAGFQQVRSLKIPEQDMEVLEYHHDKSGGRVIWLKNEDENRAFGIGFLTPPTDSTGVAHIVEHAVLSGSRKYPLKDPFMGMVKQSMNTFLNAMTYQDMTLFPVASMNEEDFHHLMDIYLDAVFFPKMYQEKYVFQQEGYHRELYAPEEDITLNGIVYNEMRGVYSSPDREVMQQIDETFHQGSTVAYESGGYPYAMSQLTYEDFLAFHRKHYRPNNAITVLYGKIDIDKALSQIDQDFFSHFQDEGTPIRLNCPPVPEGDRRQILFFDGDEAMTTEKDSYLSYHIPFAKGDSLEEIYLYQWLMTALVEGESSPLHQALVDGGYCQEVSIYASETYYQDFSLLLEKVDSRRADDIIAVIEETLKRVAHEGLDRDLLKACLQQMEFSLREMGGAERGVTTFIQLMSAWRYQKDPLKCLQYNRQIENLKQYLEGDRIEQVILDRLVHFKSRLVLVHEPKQDYHKNLDYKLAQQLAQEKEAMTSLELEQLLEENKGRLRYQQRPDRTEDLQKLPQLKKSDISEWVVNPTYEEISFSSGQTGFFHPETCGGIHYLTFSFPVTSLSVKDLSALKHWSILLASLSTEQRDFSDLEVNLAKVAKGVRFVPQVFVNQKDSNRYTLQFMVHLSTLTSQTSQALTLIREILTQTLFEDKERIRNILKRVKADLEERFDQSGHQLAIGELASQYSEAKACGNSLSGLAYYDALCEFLANFEMQYEDFKTQWQSFSKTLCQPNQCVVTLCSDEEGKEELIADVEEFLEGLGQVTQVQVYRPMEVETASRGNEGIISNSQVQYVVQGGRLLKPGERFNGHLPVVGNIISNEILHERIRVQGGAYGGGLSLLPTGEVFAYSYRDSHLNQTLEAYKGVGHAVRDLHLTQEEVDQFILGAVTRYQYPYAAKNVNEITLKRYFKGVTVEDCHRELKELLATTPEQVEMIAERIDRMLSEAQVVVYGNQDKLEKNRQVFDRIRPLKKY</sequence>
<dbReference type="Pfam" id="PF08367">
    <property type="entry name" value="M16C_assoc"/>
    <property type="match status" value="1"/>
</dbReference>
<dbReference type="GO" id="GO:0046872">
    <property type="term" value="F:metal ion binding"/>
    <property type="evidence" value="ECO:0007669"/>
    <property type="project" value="InterPro"/>
</dbReference>
<dbReference type="Gene3D" id="3.30.830.10">
    <property type="entry name" value="Metalloenzyme, LuxS/M16 peptidase-like"/>
    <property type="match status" value="4"/>
</dbReference>
<evidence type="ECO:0000313" key="4">
    <source>
        <dbReference type="EMBL" id="KXB36584.1"/>
    </source>
</evidence>
<dbReference type="Pfam" id="PF05193">
    <property type="entry name" value="Peptidase_M16_C"/>
    <property type="match status" value="1"/>
</dbReference>
<comment type="caution">
    <text evidence="4">The sequence shown here is derived from an EMBL/GenBank/DDBJ whole genome shotgun (WGS) entry which is preliminary data.</text>
</comment>
<dbReference type="STRING" id="87541.AWM71_03470"/>
<dbReference type="InterPro" id="IPR013578">
    <property type="entry name" value="Peptidase_M16C_assoc"/>
</dbReference>
<evidence type="ECO:0000259" key="3">
    <source>
        <dbReference type="SMART" id="SM01264"/>
    </source>
</evidence>
<dbReference type="Pfam" id="PF22516">
    <property type="entry name" value="PreP_C"/>
    <property type="match status" value="1"/>
</dbReference>
<dbReference type="InterPro" id="IPR007863">
    <property type="entry name" value="Peptidase_M16_C"/>
</dbReference>
<comment type="similarity">
    <text evidence="1 2">Belongs to the peptidase M16 family.</text>
</comment>
<dbReference type="InterPro" id="IPR011249">
    <property type="entry name" value="Metalloenz_LuxS/M16"/>
</dbReference>
<dbReference type="PROSITE" id="PS00143">
    <property type="entry name" value="INSULINASE"/>
    <property type="match status" value="1"/>
</dbReference>
<dbReference type="InterPro" id="IPR001431">
    <property type="entry name" value="Pept_M16_Zn_BS"/>
</dbReference>
<evidence type="ECO:0000256" key="2">
    <source>
        <dbReference type="RuleBase" id="RU004447"/>
    </source>
</evidence>
<dbReference type="InterPro" id="IPR011765">
    <property type="entry name" value="Pept_M16_N"/>
</dbReference>
<reference evidence="4 5" key="1">
    <citation type="submission" date="2016-01" db="EMBL/GenBank/DDBJ databases">
        <authorList>
            <person name="Oliw E.H."/>
        </authorList>
    </citation>
    <scope>NUCLEOTIDE SEQUENCE [LARGE SCALE GENOMIC DNA]</scope>
    <source>
        <strain evidence="4 5">KA00635</strain>
    </source>
</reference>
<dbReference type="PANTHER" id="PTHR43016:SF13">
    <property type="entry name" value="PRESEQUENCE PROTEASE, MITOCHONDRIAL"/>
    <property type="match status" value="1"/>
</dbReference>
<gene>
    <name evidence="4" type="ORF">HMPREF3187_00760</name>
</gene>